<organism evidence="10 11">
    <name type="scientific">Bifiguratus adelaidae</name>
    <dbReference type="NCBI Taxonomy" id="1938954"/>
    <lineage>
        <taxon>Eukaryota</taxon>
        <taxon>Fungi</taxon>
        <taxon>Fungi incertae sedis</taxon>
        <taxon>Mucoromycota</taxon>
        <taxon>Mucoromycotina</taxon>
        <taxon>Endogonomycetes</taxon>
        <taxon>Endogonales</taxon>
        <taxon>Endogonales incertae sedis</taxon>
        <taxon>Bifiguratus</taxon>
    </lineage>
</organism>
<dbReference type="GO" id="GO:0018423">
    <property type="term" value="F:protein C-terminal leucine carboxyl O-methyltransferase activity"/>
    <property type="evidence" value="ECO:0007669"/>
    <property type="project" value="UniProtKB-EC"/>
</dbReference>
<dbReference type="OrthoDB" id="203237at2759"/>
<proteinExistence type="inferred from homology"/>
<evidence type="ECO:0000313" key="10">
    <source>
        <dbReference type="EMBL" id="OZJ02825.1"/>
    </source>
</evidence>
<dbReference type="EMBL" id="MVBO01000122">
    <property type="protein sequence ID" value="OZJ02825.1"/>
    <property type="molecule type" value="Genomic_DNA"/>
</dbReference>
<evidence type="ECO:0000256" key="9">
    <source>
        <dbReference type="PIRSR" id="PIRSR016305-1"/>
    </source>
</evidence>
<keyword evidence="5 8" id="KW-0489">Methyltransferase</keyword>
<evidence type="ECO:0000256" key="7">
    <source>
        <dbReference type="ARBA" id="ARBA00022691"/>
    </source>
</evidence>
<keyword evidence="7 8" id="KW-0949">S-adenosyl-L-methionine</keyword>
<keyword evidence="11" id="KW-1185">Reference proteome</keyword>
<dbReference type="InterPro" id="IPR007213">
    <property type="entry name" value="Ppm1/Ppm2/Tcmp"/>
</dbReference>
<dbReference type="PIRSF" id="PIRSF016305">
    <property type="entry name" value="LCM_mtfrase"/>
    <property type="match status" value="1"/>
</dbReference>
<comment type="caution">
    <text evidence="10">The sequence shown here is derived from an EMBL/GenBank/DDBJ whole genome shotgun (WGS) entry which is preliminary data.</text>
</comment>
<evidence type="ECO:0000256" key="2">
    <source>
        <dbReference type="ARBA" id="ARBA00010703"/>
    </source>
</evidence>
<evidence type="ECO:0000256" key="6">
    <source>
        <dbReference type="ARBA" id="ARBA00022679"/>
    </source>
</evidence>
<evidence type="ECO:0000256" key="4">
    <source>
        <dbReference type="ARBA" id="ARBA00017497"/>
    </source>
</evidence>
<feature type="binding site" evidence="9">
    <location>
        <begin position="165"/>
        <end position="166"/>
    </location>
    <ligand>
        <name>S-adenosyl-L-methionine</name>
        <dbReference type="ChEBI" id="CHEBI:59789"/>
    </ligand>
</feature>
<accession>A0A261XWS3</accession>
<dbReference type="Proteomes" id="UP000242875">
    <property type="component" value="Unassembled WGS sequence"/>
</dbReference>
<comment type="catalytic activity">
    <reaction evidence="1 8">
        <text>[phosphatase 2A protein]-C-terminal L-leucine + S-adenosyl-L-methionine = [phosphatase 2A protein]-C-terminal L-leucine methyl ester + S-adenosyl-L-homocysteine</text>
        <dbReference type="Rhea" id="RHEA:48544"/>
        <dbReference type="Rhea" id="RHEA-COMP:12134"/>
        <dbReference type="Rhea" id="RHEA-COMP:12135"/>
        <dbReference type="ChEBI" id="CHEBI:57856"/>
        <dbReference type="ChEBI" id="CHEBI:59789"/>
        <dbReference type="ChEBI" id="CHEBI:90516"/>
        <dbReference type="ChEBI" id="CHEBI:90517"/>
        <dbReference type="EC" id="2.1.1.233"/>
    </reaction>
</comment>
<evidence type="ECO:0000313" key="11">
    <source>
        <dbReference type="Proteomes" id="UP000242875"/>
    </source>
</evidence>
<evidence type="ECO:0000256" key="3">
    <source>
        <dbReference type="ARBA" id="ARBA00012834"/>
    </source>
</evidence>
<sequence length="359" mass="41539">MQQLPTLTPCRRNVRLHKSADEAVQETNDDAALSKASAVRRGYLDDAFITKFMKKDARRPPIINRGTFVRTHAIDVLVEQFHETCRSQDAHAQIVSLGAGFDTRYFNLKKRGRSFKTYVEVDLSEIVERKMAVIQQHSELTDIIGERQDVDSGLRGNDYVLMKGDLRHWKTVAEALSHILDFDSPILFLSECVLIYLNTHDSDTIVDWISQHCLHAAFVLYEQILPDDPFGQVMIDNLRQRHIELKSIWTYPTLQSQIDRFMSREWSKAFALTISEIHDRVLTPEIRTRISRLELFDEVEEWTLLGNHYCVCWATKGRMDDMKGLQVHRKRGQKEDIVPFTLWPQSDGASVKLGSPERK</sequence>
<reference evidence="10 11" key="1">
    <citation type="journal article" date="2017" name="Mycologia">
        <title>Bifiguratus adelaidae, gen. et sp. nov., a new member of Mucoromycotina in endophytic and soil-dwelling habitats.</title>
        <authorList>
            <person name="Torres-Cruz T.J."/>
            <person name="Billingsley Tobias T.L."/>
            <person name="Almatruk M."/>
            <person name="Hesse C."/>
            <person name="Kuske C.R."/>
            <person name="Desiro A."/>
            <person name="Benucci G.M."/>
            <person name="Bonito G."/>
            <person name="Stajich J.E."/>
            <person name="Dunlap C."/>
            <person name="Arnold A.E."/>
            <person name="Porras-Alfaro A."/>
        </authorList>
    </citation>
    <scope>NUCLEOTIDE SEQUENCE [LARGE SCALE GENOMIC DNA]</scope>
    <source>
        <strain evidence="10 11">AZ0501</strain>
    </source>
</reference>
<dbReference type="InterPro" id="IPR029063">
    <property type="entry name" value="SAM-dependent_MTases_sf"/>
</dbReference>
<dbReference type="AlphaFoldDB" id="A0A261XWS3"/>
<feature type="binding site" evidence="9">
    <location>
        <position position="191"/>
    </location>
    <ligand>
        <name>S-adenosyl-L-methionine</name>
        <dbReference type="ChEBI" id="CHEBI:59789"/>
    </ligand>
</feature>
<dbReference type="Gene3D" id="3.40.50.150">
    <property type="entry name" value="Vaccinia Virus protein VP39"/>
    <property type="match status" value="1"/>
</dbReference>
<dbReference type="PANTHER" id="PTHR13600:SF21">
    <property type="entry name" value="LEUCINE CARBOXYL METHYLTRANSFERASE 1"/>
    <property type="match status" value="1"/>
</dbReference>
<feature type="binding site" evidence="9">
    <location>
        <position position="98"/>
    </location>
    <ligand>
        <name>S-adenosyl-L-methionine</name>
        <dbReference type="ChEBI" id="CHEBI:59789"/>
    </ligand>
</feature>
<dbReference type="InterPro" id="IPR016651">
    <property type="entry name" value="LCMT1"/>
</dbReference>
<name>A0A261XWS3_9FUNG</name>
<dbReference type="EC" id="2.1.1.233" evidence="3 8"/>
<feature type="binding site" evidence="9">
    <location>
        <position position="70"/>
    </location>
    <ligand>
        <name>S-adenosyl-L-methionine</name>
        <dbReference type="ChEBI" id="CHEBI:59789"/>
    </ligand>
</feature>
<evidence type="ECO:0000256" key="8">
    <source>
        <dbReference type="PIRNR" id="PIRNR016305"/>
    </source>
</evidence>
<dbReference type="PANTHER" id="PTHR13600">
    <property type="entry name" value="LEUCINE CARBOXYL METHYLTRANSFERASE"/>
    <property type="match status" value="1"/>
</dbReference>
<comment type="function">
    <text evidence="8">Methylates the carboxyl group of the C-terminal leucine residue of protein phosphatase 2A catalytic subunits to form alpha-leucine ester residues.</text>
</comment>
<dbReference type="GO" id="GO:0032259">
    <property type="term" value="P:methylation"/>
    <property type="evidence" value="ECO:0007669"/>
    <property type="project" value="UniProtKB-KW"/>
</dbReference>
<evidence type="ECO:0000256" key="1">
    <source>
        <dbReference type="ARBA" id="ARBA00000724"/>
    </source>
</evidence>
<dbReference type="SUPFAM" id="SSF53335">
    <property type="entry name" value="S-adenosyl-L-methionine-dependent methyltransferases"/>
    <property type="match status" value="1"/>
</dbReference>
<evidence type="ECO:0000256" key="5">
    <source>
        <dbReference type="ARBA" id="ARBA00022603"/>
    </source>
</evidence>
<gene>
    <name evidence="10" type="ORF">BZG36_04344</name>
</gene>
<dbReference type="Pfam" id="PF04072">
    <property type="entry name" value="LCM"/>
    <property type="match status" value="1"/>
</dbReference>
<protein>
    <recommendedName>
        <fullName evidence="4 8">Leucine carboxyl methyltransferase 1</fullName>
        <ecNumber evidence="3 8">2.1.1.233</ecNumber>
    </recommendedName>
</protein>
<comment type="similarity">
    <text evidence="2 8">Belongs to the methyltransferase superfamily. LCMT family.</text>
</comment>
<keyword evidence="6 8" id="KW-0808">Transferase</keyword>